<sequence>MLPFLNREQLLRTKCQQTVAAPGEFTKPVYNSKFTKLAK</sequence>
<dbReference type="EMBL" id="FOHS01000001">
    <property type="protein sequence ID" value="SES91996.1"/>
    <property type="molecule type" value="Genomic_DNA"/>
</dbReference>
<dbReference type="Proteomes" id="UP000198697">
    <property type="component" value="Unassembled WGS sequence"/>
</dbReference>
<keyword evidence="2" id="KW-1185">Reference proteome</keyword>
<organism evidence="1 2">
    <name type="scientific">Hymenobacter actinosclerus</name>
    <dbReference type="NCBI Taxonomy" id="82805"/>
    <lineage>
        <taxon>Bacteria</taxon>
        <taxon>Pseudomonadati</taxon>
        <taxon>Bacteroidota</taxon>
        <taxon>Cytophagia</taxon>
        <taxon>Cytophagales</taxon>
        <taxon>Hymenobacteraceae</taxon>
        <taxon>Hymenobacter</taxon>
    </lineage>
</organism>
<evidence type="ECO:0000313" key="1">
    <source>
        <dbReference type="EMBL" id="SES91996.1"/>
    </source>
</evidence>
<protein>
    <submittedName>
        <fullName evidence="1">Uncharacterized protein</fullName>
    </submittedName>
</protein>
<accession>A0A1I0ACQ4</accession>
<proteinExistence type="predicted"/>
<name>A0A1I0ACQ4_9BACT</name>
<reference evidence="2" key="1">
    <citation type="submission" date="2016-10" db="EMBL/GenBank/DDBJ databases">
        <authorList>
            <person name="Varghese N."/>
            <person name="Submissions S."/>
        </authorList>
    </citation>
    <scope>NUCLEOTIDE SEQUENCE [LARGE SCALE GENOMIC DNA]</scope>
    <source>
        <strain evidence="2">DSM 15310</strain>
    </source>
</reference>
<evidence type="ECO:0000313" key="2">
    <source>
        <dbReference type="Proteomes" id="UP000198697"/>
    </source>
</evidence>
<gene>
    <name evidence="1" type="ORF">SAMN04487998_0673</name>
</gene>
<dbReference type="AlphaFoldDB" id="A0A1I0ACQ4"/>